<dbReference type="AlphaFoldDB" id="A0A7Y6B1D9"/>
<reference evidence="2 3" key="1">
    <citation type="submission" date="2020-05" db="EMBL/GenBank/DDBJ databases">
        <title>Genome Sequencing of Type Strains.</title>
        <authorList>
            <person name="Lemaire J.F."/>
            <person name="Inderbitzin P."/>
            <person name="Gregorio O.A."/>
            <person name="Collins S.B."/>
            <person name="Wespe N."/>
            <person name="Knight-Connoni V."/>
        </authorList>
    </citation>
    <scope>NUCLEOTIDE SEQUENCE [LARGE SCALE GENOMIC DNA]</scope>
    <source>
        <strain evidence="2 3">DSM 100049</strain>
    </source>
</reference>
<proteinExistence type="predicted"/>
<evidence type="ECO:0000313" key="3">
    <source>
        <dbReference type="Proteomes" id="UP000536441"/>
    </source>
</evidence>
<comment type="caution">
    <text evidence="2">The sequence shown here is derived from an EMBL/GenBank/DDBJ whole genome shotgun (WGS) entry which is preliminary data.</text>
</comment>
<feature type="signal peptide" evidence="1">
    <location>
        <begin position="1"/>
        <end position="19"/>
    </location>
</feature>
<name>A0A7Y6B1D9_9SPHN</name>
<dbReference type="EMBL" id="JABMCH010000041">
    <property type="protein sequence ID" value="NUU45641.1"/>
    <property type="molecule type" value="Genomic_DNA"/>
</dbReference>
<keyword evidence="1" id="KW-0732">Signal</keyword>
<organism evidence="2 3">
    <name type="scientific">Sphingomonas zeae</name>
    <dbReference type="NCBI Taxonomy" id="1646122"/>
    <lineage>
        <taxon>Bacteria</taxon>
        <taxon>Pseudomonadati</taxon>
        <taxon>Pseudomonadota</taxon>
        <taxon>Alphaproteobacteria</taxon>
        <taxon>Sphingomonadales</taxon>
        <taxon>Sphingomonadaceae</taxon>
        <taxon>Sphingomonas</taxon>
    </lineage>
</organism>
<protein>
    <submittedName>
        <fullName evidence="2">Uncharacterized protein</fullName>
    </submittedName>
</protein>
<sequence>MRFAAAFLLASCGPTAAWANPKGDLPLQTMTMDEIMQARAAGTGCAWLGGEGRTLRVAMKEDRGAVKRAGRVIRLVPAAGAKEVFPYTYHRWTGEGMEIAIEDSGRLVGQGTEHLETTAKLTLTENGRSRSWQGRLSCGS</sequence>
<accession>A0A7Y6B1D9</accession>
<dbReference type="Proteomes" id="UP000536441">
    <property type="component" value="Unassembled WGS sequence"/>
</dbReference>
<keyword evidence="3" id="KW-1185">Reference proteome</keyword>
<evidence type="ECO:0000313" key="2">
    <source>
        <dbReference type="EMBL" id="NUU45641.1"/>
    </source>
</evidence>
<gene>
    <name evidence="2" type="ORF">HP438_01410</name>
</gene>
<feature type="chain" id="PRO_5031082138" evidence="1">
    <location>
        <begin position="20"/>
        <end position="140"/>
    </location>
</feature>
<dbReference type="RefSeq" id="WP_175310437.1">
    <property type="nucleotide sequence ID" value="NZ_CBCRYR010000027.1"/>
</dbReference>
<evidence type="ECO:0000256" key="1">
    <source>
        <dbReference type="SAM" id="SignalP"/>
    </source>
</evidence>